<feature type="coiled-coil region" evidence="7">
    <location>
        <begin position="238"/>
        <end position="265"/>
    </location>
</feature>
<evidence type="ECO:0000256" key="1">
    <source>
        <dbReference type="ARBA" id="ARBA00004138"/>
    </source>
</evidence>
<gene>
    <name evidence="10" type="ORF">AMAG_12036</name>
</gene>
<reference evidence="11" key="2">
    <citation type="submission" date="2009-11" db="EMBL/GenBank/DDBJ databases">
        <title>The Genome Sequence of Allomyces macrogynus strain ATCC 38327.</title>
        <authorList>
            <consortium name="The Broad Institute Genome Sequencing Platform"/>
            <person name="Russ C."/>
            <person name="Cuomo C."/>
            <person name="Shea T."/>
            <person name="Young S.K."/>
            <person name="Zeng Q."/>
            <person name="Koehrsen M."/>
            <person name="Haas B."/>
            <person name="Borodovsky M."/>
            <person name="Guigo R."/>
            <person name="Alvarado L."/>
            <person name="Berlin A."/>
            <person name="Borenstein D."/>
            <person name="Chen Z."/>
            <person name="Engels R."/>
            <person name="Freedman E."/>
            <person name="Gellesch M."/>
            <person name="Goldberg J."/>
            <person name="Griggs A."/>
            <person name="Gujja S."/>
            <person name="Heiman D."/>
            <person name="Hepburn T."/>
            <person name="Howarth C."/>
            <person name="Jen D."/>
            <person name="Larson L."/>
            <person name="Lewis B."/>
            <person name="Mehta T."/>
            <person name="Park D."/>
            <person name="Pearson M."/>
            <person name="Roberts A."/>
            <person name="Saif S."/>
            <person name="Shenoy N."/>
            <person name="Sisk P."/>
            <person name="Stolte C."/>
            <person name="Sykes S."/>
            <person name="Walk T."/>
            <person name="White J."/>
            <person name="Yandava C."/>
            <person name="Burger G."/>
            <person name="Gray M.W."/>
            <person name="Holland P.W.H."/>
            <person name="King N."/>
            <person name="Lang F.B.F."/>
            <person name="Roger A.J."/>
            <person name="Ruiz-Trillo I."/>
            <person name="Lander E."/>
            <person name="Nusbaum C."/>
        </authorList>
    </citation>
    <scope>NUCLEOTIDE SEQUENCE [LARGE SCALE GENOMIC DNA]</scope>
    <source>
        <strain evidence="11">ATCC 38327</strain>
    </source>
</reference>
<dbReference type="EMBL" id="GG745353">
    <property type="protein sequence ID" value="KNE67584.1"/>
    <property type="molecule type" value="Genomic_DNA"/>
</dbReference>
<feature type="compositionally biased region" description="Pro residues" evidence="8">
    <location>
        <begin position="1"/>
        <end position="11"/>
    </location>
</feature>
<evidence type="ECO:0000313" key="11">
    <source>
        <dbReference type="Proteomes" id="UP000054350"/>
    </source>
</evidence>
<feature type="coiled-coil region" evidence="7">
    <location>
        <begin position="150"/>
        <end position="198"/>
    </location>
</feature>
<feature type="region of interest" description="Disordered" evidence="8">
    <location>
        <begin position="418"/>
        <end position="470"/>
    </location>
</feature>
<dbReference type="VEuPathDB" id="FungiDB:AMAG_12036"/>
<evidence type="ECO:0000256" key="3">
    <source>
        <dbReference type="ARBA" id="ARBA00023054"/>
    </source>
</evidence>
<proteinExistence type="inferred from homology"/>
<name>A0A0L0SZ50_ALLM3</name>
<protein>
    <recommendedName>
        <fullName evidence="6">Cilia- and flagella-associated protein 263</fullName>
    </recommendedName>
</protein>
<dbReference type="eggNOG" id="ENOG502QU7J">
    <property type="taxonomic scope" value="Eukaryota"/>
</dbReference>
<feature type="region of interest" description="Disordered" evidence="8">
    <location>
        <begin position="75"/>
        <end position="110"/>
    </location>
</feature>
<feature type="compositionally biased region" description="Gly residues" evidence="8">
    <location>
        <begin position="22"/>
        <end position="34"/>
    </location>
</feature>
<evidence type="ECO:0000256" key="5">
    <source>
        <dbReference type="ARBA" id="ARBA00044506"/>
    </source>
</evidence>
<dbReference type="STRING" id="578462.A0A0L0SZ50"/>
<keyword evidence="2" id="KW-0970">Cilium biogenesis/degradation</keyword>
<keyword evidence="11" id="KW-1185">Reference proteome</keyword>
<dbReference type="GO" id="GO:0036064">
    <property type="term" value="C:ciliary basal body"/>
    <property type="evidence" value="ECO:0007669"/>
    <property type="project" value="TreeGrafter"/>
</dbReference>
<evidence type="ECO:0000259" key="9">
    <source>
        <dbReference type="Pfam" id="PF13870"/>
    </source>
</evidence>
<evidence type="ECO:0000256" key="4">
    <source>
        <dbReference type="ARBA" id="ARBA00023273"/>
    </source>
</evidence>
<dbReference type="OMA" id="TCQQHRA"/>
<dbReference type="InterPro" id="IPR051885">
    <property type="entry name" value="CC_CF"/>
</dbReference>
<evidence type="ECO:0000256" key="8">
    <source>
        <dbReference type="SAM" id="MobiDB-lite"/>
    </source>
</evidence>
<evidence type="ECO:0000256" key="6">
    <source>
        <dbReference type="ARBA" id="ARBA00044798"/>
    </source>
</evidence>
<dbReference type="GO" id="GO:0060271">
    <property type="term" value="P:cilium assembly"/>
    <property type="evidence" value="ECO:0007669"/>
    <property type="project" value="TreeGrafter"/>
</dbReference>
<dbReference type="Pfam" id="PF13870">
    <property type="entry name" value="CCDC113_CCDC96_CC"/>
    <property type="match status" value="1"/>
</dbReference>
<keyword evidence="3 7" id="KW-0175">Coiled coil</keyword>
<evidence type="ECO:0000313" key="10">
    <source>
        <dbReference type="EMBL" id="KNE67584.1"/>
    </source>
</evidence>
<dbReference type="PANTHER" id="PTHR15654">
    <property type="entry name" value="COILED-COIL DOMAIN-CONTAINING PROTEIN 113-RELATED"/>
    <property type="match status" value="1"/>
</dbReference>
<evidence type="ECO:0000256" key="7">
    <source>
        <dbReference type="SAM" id="Coils"/>
    </source>
</evidence>
<reference evidence="10 11" key="1">
    <citation type="submission" date="2009-11" db="EMBL/GenBank/DDBJ databases">
        <title>Annotation of Allomyces macrogynus ATCC 38327.</title>
        <authorList>
            <consortium name="The Broad Institute Genome Sequencing Platform"/>
            <person name="Russ C."/>
            <person name="Cuomo C."/>
            <person name="Burger G."/>
            <person name="Gray M.W."/>
            <person name="Holland P.W.H."/>
            <person name="King N."/>
            <person name="Lang F.B.F."/>
            <person name="Roger A.J."/>
            <person name="Ruiz-Trillo I."/>
            <person name="Young S.K."/>
            <person name="Zeng Q."/>
            <person name="Gargeya S."/>
            <person name="Fitzgerald M."/>
            <person name="Haas B."/>
            <person name="Abouelleil A."/>
            <person name="Alvarado L."/>
            <person name="Arachchi H.M."/>
            <person name="Berlin A."/>
            <person name="Chapman S.B."/>
            <person name="Gearin G."/>
            <person name="Goldberg J."/>
            <person name="Griggs A."/>
            <person name="Gujja S."/>
            <person name="Hansen M."/>
            <person name="Heiman D."/>
            <person name="Howarth C."/>
            <person name="Larimer J."/>
            <person name="Lui A."/>
            <person name="MacDonald P.J.P."/>
            <person name="McCowen C."/>
            <person name="Montmayeur A."/>
            <person name="Murphy C."/>
            <person name="Neiman D."/>
            <person name="Pearson M."/>
            <person name="Priest M."/>
            <person name="Roberts A."/>
            <person name="Saif S."/>
            <person name="Shea T."/>
            <person name="Sisk P."/>
            <person name="Stolte C."/>
            <person name="Sykes S."/>
            <person name="Wortman J."/>
            <person name="Nusbaum C."/>
            <person name="Birren B."/>
        </authorList>
    </citation>
    <scope>NUCLEOTIDE SEQUENCE [LARGE SCALE GENOMIC DNA]</scope>
    <source>
        <strain evidence="10 11">ATCC 38327</strain>
    </source>
</reference>
<feature type="domain" description="CCDC113/CCDC96 coiled-coil" evidence="9">
    <location>
        <begin position="231"/>
        <end position="405"/>
    </location>
</feature>
<keyword evidence="4" id="KW-0966">Cell projection</keyword>
<dbReference type="AlphaFoldDB" id="A0A0L0SZ50"/>
<feature type="region of interest" description="Disordered" evidence="8">
    <location>
        <begin position="1"/>
        <end position="37"/>
    </location>
</feature>
<dbReference type="PANTHER" id="PTHR15654:SF2">
    <property type="entry name" value="COILED-COIL DOMAIN-CONTAINING PROTEIN 113"/>
    <property type="match status" value="1"/>
</dbReference>
<dbReference type="InterPro" id="IPR025254">
    <property type="entry name" value="CCDC113/CCDC96_CC"/>
</dbReference>
<comment type="similarity">
    <text evidence="5">Belongs to the CFAP263 family.</text>
</comment>
<accession>A0A0L0SZ50</accession>
<dbReference type="GO" id="GO:0005930">
    <property type="term" value="C:axoneme"/>
    <property type="evidence" value="ECO:0007669"/>
    <property type="project" value="TreeGrafter"/>
</dbReference>
<sequence>MDDSTAPPPPATGSTWSRTSEAGGGGGLVPGSGGLDRVDFDAYTSEQLLALADELERKNDTLALENRLFEQFYQRSTSTGSGPAAVSAGPARPPAWNGAAENADDSRSGGVLGDDPTAAAAALATTLRPKKKKGDKVKQATDVVVLLTPEQKAEIATRELEELRDDMEKRKLDWGKAMDNLRAEMEEIEIGVSEIKKAMYEFKRDIVQTALSERTGKVMAEKVIRYFEDKMRARDTTLEKIRLKNSTLKTQKNKLMLQLKQKEEMGEVLHAIDFDQLKIENHQYLAKIEERNAELLKLKMAAGKIVQVMNVYKRRLAGLEDESGRLRFEIKSRRDLLARLHDEAQQVHGDTDKALRVNKTLTAAGREFRVPSVMEYVMLKANHEELLTKVRSWRRKVEIAQMALTRNQQLLGAMVAESARASPTLEAPRKRQLESRADREQMVQGALPAPVSMPVPAGSTRGVSRLEPLH</sequence>
<dbReference type="Proteomes" id="UP000054350">
    <property type="component" value="Unassembled WGS sequence"/>
</dbReference>
<dbReference type="OrthoDB" id="10259713at2759"/>
<evidence type="ECO:0000256" key="2">
    <source>
        <dbReference type="ARBA" id="ARBA00022794"/>
    </source>
</evidence>
<feature type="compositionally biased region" description="Basic and acidic residues" evidence="8">
    <location>
        <begin position="427"/>
        <end position="441"/>
    </location>
</feature>
<comment type="subcellular location">
    <subcellularLocation>
        <location evidence="1">Cell projection</location>
        <location evidence="1">Cilium</location>
    </subcellularLocation>
</comment>
<organism evidence="10 11">
    <name type="scientific">Allomyces macrogynus (strain ATCC 38327)</name>
    <name type="common">Allomyces javanicus var. macrogynus</name>
    <dbReference type="NCBI Taxonomy" id="578462"/>
    <lineage>
        <taxon>Eukaryota</taxon>
        <taxon>Fungi</taxon>
        <taxon>Fungi incertae sedis</taxon>
        <taxon>Blastocladiomycota</taxon>
        <taxon>Blastocladiomycetes</taxon>
        <taxon>Blastocladiales</taxon>
        <taxon>Blastocladiaceae</taxon>
        <taxon>Allomyces</taxon>
    </lineage>
</organism>
<feature type="compositionally biased region" description="Low complexity" evidence="8">
    <location>
        <begin position="76"/>
        <end position="90"/>
    </location>
</feature>